<keyword evidence="6 12" id="KW-0812">Transmembrane</keyword>
<feature type="transmembrane region" description="Helical" evidence="12">
    <location>
        <begin position="6"/>
        <end position="24"/>
    </location>
</feature>
<comment type="subcellular location">
    <subcellularLocation>
        <location evidence="1">Cell membrane</location>
        <topology evidence="1">Multi-pass membrane protein</topology>
    </subcellularLocation>
</comment>
<dbReference type="AlphaFoldDB" id="A0A142CWY7"/>
<evidence type="ECO:0000256" key="8">
    <source>
        <dbReference type="ARBA" id="ARBA00022989"/>
    </source>
</evidence>
<name>A0A142CWY7_9EURY</name>
<feature type="transmembrane region" description="Helical" evidence="12">
    <location>
        <begin position="184"/>
        <end position="202"/>
    </location>
</feature>
<evidence type="ECO:0000256" key="4">
    <source>
        <dbReference type="ARBA" id="ARBA00021581"/>
    </source>
</evidence>
<keyword evidence="8 12" id="KW-1133">Transmembrane helix</keyword>
<evidence type="ECO:0000256" key="3">
    <source>
        <dbReference type="ARBA" id="ARBA00012374"/>
    </source>
</evidence>
<organism evidence="13 14">
    <name type="scientific">Thermococcus peptonophilus</name>
    <dbReference type="NCBI Taxonomy" id="53952"/>
    <lineage>
        <taxon>Archaea</taxon>
        <taxon>Methanobacteriati</taxon>
        <taxon>Methanobacteriota</taxon>
        <taxon>Thermococci</taxon>
        <taxon>Thermococcales</taxon>
        <taxon>Thermococcaceae</taxon>
        <taxon>Thermococcus</taxon>
    </lineage>
</organism>
<dbReference type="OrthoDB" id="65864at2157"/>
<evidence type="ECO:0000256" key="9">
    <source>
        <dbReference type="ARBA" id="ARBA00023136"/>
    </source>
</evidence>
<evidence type="ECO:0000256" key="6">
    <source>
        <dbReference type="ARBA" id="ARBA00022692"/>
    </source>
</evidence>
<dbReference type="PANTHER" id="PTHR30622:SF2">
    <property type="entry name" value="UNDECAPRENYL-DIPHOSPHATASE"/>
    <property type="match status" value="1"/>
</dbReference>
<feature type="transmembrane region" description="Helical" evidence="12">
    <location>
        <begin position="78"/>
        <end position="96"/>
    </location>
</feature>
<keyword evidence="9 12" id="KW-0472">Membrane</keyword>
<evidence type="ECO:0000256" key="1">
    <source>
        <dbReference type="ARBA" id="ARBA00004651"/>
    </source>
</evidence>
<dbReference type="EC" id="3.6.1.27" evidence="3"/>
<dbReference type="InterPro" id="IPR003824">
    <property type="entry name" value="UppP"/>
</dbReference>
<keyword evidence="14" id="KW-1185">Reference proteome</keyword>
<comment type="catalytic activity">
    <reaction evidence="11">
        <text>di-trans,octa-cis-undecaprenyl diphosphate + H2O = di-trans,octa-cis-undecaprenyl phosphate + phosphate + H(+)</text>
        <dbReference type="Rhea" id="RHEA:28094"/>
        <dbReference type="ChEBI" id="CHEBI:15377"/>
        <dbReference type="ChEBI" id="CHEBI:15378"/>
        <dbReference type="ChEBI" id="CHEBI:43474"/>
        <dbReference type="ChEBI" id="CHEBI:58405"/>
        <dbReference type="ChEBI" id="CHEBI:60392"/>
        <dbReference type="EC" id="3.6.1.27"/>
    </reaction>
</comment>
<evidence type="ECO:0000256" key="5">
    <source>
        <dbReference type="ARBA" id="ARBA00022475"/>
    </source>
</evidence>
<evidence type="ECO:0000313" key="13">
    <source>
        <dbReference type="EMBL" id="AMQ19289.1"/>
    </source>
</evidence>
<dbReference type="EMBL" id="CP014750">
    <property type="protein sequence ID" value="AMQ19289.1"/>
    <property type="molecule type" value="Genomic_DNA"/>
</dbReference>
<dbReference type="GeneID" id="27140681"/>
<dbReference type="RefSeq" id="WP_062390497.1">
    <property type="nucleotide sequence ID" value="NZ_CP014750.1"/>
</dbReference>
<dbReference type="STRING" id="53952.A0127_08995"/>
<accession>A0A142CWY7</accession>
<dbReference type="GO" id="GO:0050380">
    <property type="term" value="F:undecaprenyl-diphosphatase activity"/>
    <property type="evidence" value="ECO:0007669"/>
    <property type="project" value="UniProtKB-EC"/>
</dbReference>
<protein>
    <recommendedName>
        <fullName evidence="4">Undecaprenyl-diphosphatase</fullName>
        <ecNumber evidence="3">3.6.1.27</ecNumber>
    </recommendedName>
    <alternativeName>
        <fullName evidence="10">Undecaprenyl pyrophosphate phosphatase</fullName>
    </alternativeName>
</protein>
<evidence type="ECO:0000313" key="14">
    <source>
        <dbReference type="Proteomes" id="UP000073604"/>
    </source>
</evidence>
<keyword evidence="7" id="KW-0378">Hydrolase</keyword>
<feature type="transmembrane region" description="Helical" evidence="12">
    <location>
        <begin position="240"/>
        <end position="256"/>
    </location>
</feature>
<dbReference type="PANTHER" id="PTHR30622">
    <property type="entry name" value="UNDECAPRENYL-DIPHOSPHATASE"/>
    <property type="match status" value="1"/>
</dbReference>
<feature type="transmembrane region" description="Helical" evidence="12">
    <location>
        <begin position="108"/>
        <end position="127"/>
    </location>
</feature>
<sequence>MFQGIADALLSGILVALTSWLPLSPEGSFGHLIDGMISYTAFLVPAYAGIMFSVLYRYKERLSKEPLMVLRGVETSELQYFVVGVLLTLMLGLPLAKLLEAHNTVLDVFNLILAVLITFFGLTWPRLTILKGAESKIPSKPSFLDAVLAGVFQSFSSTGGVSRAGLAILALILPGHEAENVLEWGFLIAPAYHLIRLLYLGAYEGDTFLGFISAVTAFFVSLGVMEVLVRTAQHLGTKKFLTLFGLIGMLLNLGVLI</sequence>
<reference evidence="14" key="1">
    <citation type="submission" date="2016-03" db="EMBL/GenBank/DDBJ databases">
        <authorList>
            <person name="Oger P.M."/>
        </authorList>
    </citation>
    <scope>NUCLEOTIDE SEQUENCE [LARGE SCALE GENOMIC DNA]</scope>
    <source>
        <strain evidence="14">OG-1</strain>
    </source>
</reference>
<dbReference type="GO" id="GO:0005886">
    <property type="term" value="C:plasma membrane"/>
    <property type="evidence" value="ECO:0007669"/>
    <property type="project" value="UniProtKB-SubCell"/>
</dbReference>
<proteinExistence type="inferred from homology"/>
<gene>
    <name evidence="13" type="ORF">A0127_08995</name>
</gene>
<dbReference type="KEGG" id="tpep:A0127_08995"/>
<dbReference type="Pfam" id="PF02673">
    <property type="entry name" value="BacA"/>
    <property type="match status" value="1"/>
</dbReference>
<comment type="similarity">
    <text evidence="2">Belongs to the UppP family.</text>
</comment>
<keyword evidence="5" id="KW-1003">Cell membrane</keyword>
<evidence type="ECO:0000256" key="7">
    <source>
        <dbReference type="ARBA" id="ARBA00022801"/>
    </source>
</evidence>
<feature type="transmembrane region" description="Helical" evidence="12">
    <location>
        <begin position="36"/>
        <end position="58"/>
    </location>
</feature>
<dbReference type="Proteomes" id="UP000073604">
    <property type="component" value="Chromosome"/>
</dbReference>
<evidence type="ECO:0000256" key="2">
    <source>
        <dbReference type="ARBA" id="ARBA00010621"/>
    </source>
</evidence>
<feature type="transmembrane region" description="Helical" evidence="12">
    <location>
        <begin position="208"/>
        <end position="228"/>
    </location>
</feature>
<evidence type="ECO:0000256" key="12">
    <source>
        <dbReference type="SAM" id="Phobius"/>
    </source>
</evidence>
<evidence type="ECO:0000256" key="11">
    <source>
        <dbReference type="ARBA" id="ARBA00047594"/>
    </source>
</evidence>
<evidence type="ECO:0000256" key="10">
    <source>
        <dbReference type="ARBA" id="ARBA00032707"/>
    </source>
</evidence>